<accession>A0ABQ1ZV35</accession>
<dbReference type="RefSeq" id="WP_172244466.1">
    <property type="nucleotide sequence ID" value="NZ_BMDD01000003.1"/>
</dbReference>
<dbReference type="Proteomes" id="UP000605427">
    <property type="component" value="Unassembled WGS sequence"/>
</dbReference>
<protein>
    <submittedName>
        <fullName evidence="1">Uncharacterized protein</fullName>
    </submittedName>
</protein>
<sequence>MRTGALRGEGSAVAVSLAFKGDPRSLHPSAGTHARAAFAKDAPETLGLGLALPLASKGGVGLLFARDRRTTAGFAITIEDESGMMLKVKDIVRNKANLINSNDFVILPLFFCS</sequence>
<evidence type="ECO:0000313" key="1">
    <source>
        <dbReference type="EMBL" id="GGH80118.1"/>
    </source>
</evidence>
<reference evidence="2" key="1">
    <citation type="journal article" date="2019" name="Int. J. Syst. Evol. Microbiol.">
        <title>The Global Catalogue of Microorganisms (GCM) 10K type strain sequencing project: providing services to taxonomists for standard genome sequencing and annotation.</title>
        <authorList>
            <consortium name="The Broad Institute Genomics Platform"/>
            <consortium name="The Broad Institute Genome Sequencing Center for Infectious Disease"/>
            <person name="Wu L."/>
            <person name="Ma J."/>
        </authorList>
    </citation>
    <scope>NUCLEOTIDE SEQUENCE [LARGE SCALE GENOMIC DNA]</scope>
    <source>
        <strain evidence="2">CCM 8702</strain>
    </source>
</reference>
<name>A0ABQ1ZV35_9BACL</name>
<comment type="caution">
    <text evidence="1">The sequence shown here is derived from an EMBL/GenBank/DDBJ whole genome shotgun (WGS) entry which is preliminary data.</text>
</comment>
<organism evidence="1 2">
    <name type="scientific">Saccharibacillus endophyticus</name>
    <dbReference type="NCBI Taxonomy" id="2060666"/>
    <lineage>
        <taxon>Bacteria</taxon>
        <taxon>Bacillati</taxon>
        <taxon>Bacillota</taxon>
        <taxon>Bacilli</taxon>
        <taxon>Bacillales</taxon>
        <taxon>Paenibacillaceae</taxon>
        <taxon>Saccharibacillus</taxon>
    </lineage>
</organism>
<gene>
    <name evidence="1" type="ORF">GCM10007362_27940</name>
</gene>
<evidence type="ECO:0000313" key="2">
    <source>
        <dbReference type="Proteomes" id="UP000605427"/>
    </source>
</evidence>
<dbReference type="EMBL" id="BMDD01000003">
    <property type="protein sequence ID" value="GGH80118.1"/>
    <property type="molecule type" value="Genomic_DNA"/>
</dbReference>
<proteinExistence type="predicted"/>
<keyword evidence="2" id="KW-1185">Reference proteome</keyword>